<feature type="compositionally biased region" description="Low complexity" evidence="6">
    <location>
        <begin position="803"/>
        <end position="819"/>
    </location>
</feature>
<evidence type="ECO:0000256" key="2">
    <source>
        <dbReference type="ARBA" id="ARBA00004496"/>
    </source>
</evidence>
<keyword evidence="8" id="KW-1185">Reference proteome</keyword>
<dbReference type="InterPro" id="IPR000225">
    <property type="entry name" value="Armadillo"/>
</dbReference>
<dbReference type="InterPro" id="IPR011989">
    <property type="entry name" value="ARM-like"/>
</dbReference>
<dbReference type="SMART" id="SM00185">
    <property type="entry name" value="ARM"/>
    <property type="match status" value="5"/>
</dbReference>
<reference evidence="7 8" key="1">
    <citation type="submission" date="2017-12" db="EMBL/GenBank/DDBJ databases">
        <title>Comparative genomics of Botrytis spp.</title>
        <authorList>
            <person name="Valero-Jimenez C.A."/>
            <person name="Tapia P."/>
            <person name="Veloso J."/>
            <person name="Silva-Moreno E."/>
            <person name="Staats M."/>
            <person name="Valdes J.H."/>
            <person name="Van Kan J.A.L."/>
        </authorList>
    </citation>
    <scope>NUCLEOTIDE SEQUENCE [LARGE SCALE GENOMIC DNA]</scope>
    <source>
        <strain evidence="7 8">Bp0003</strain>
    </source>
</reference>
<evidence type="ECO:0000256" key="1">
    <source>
        <dbReference type="ARBA" id="ARBA00004123"/>
    </source>
</evidence>
<feature type="region of interest" description="Disordered" evidence="6">
    <location>
        <begin position="599"/>
        <end position="627"/>
    </location>
</feature>
<comment type="subcellular location">
    <subcellularLocation>
        <location evidence="2">Cytoplasm</location>
    </subcellularLocation>
    <subcellularLocation>
        <location evidence="1">Nucleus</location>
    </subcellularLocation>
</comment>
<evidence type="ECO:0000256" key="6">
    <source>
        <dbReference type="SAM" id="MobiDB-lite"/>
    </source>
</evidence>
<dbReference type="GO" id="GO:0043161">
    <property type="term" value="P:proteasome-mediated ubiquitin-dependent protein catabolic process"/>
    <property type="evidence" value="ECO:0007669"/>
    <property type="project" value="TreeGrafter"/>
</dbReference>
<feature type="region of interest" description="Disordered" evidence="6">
    <location>
        <begin position="792"/>
        <end position="819"/>
    </location>
</feature>
<evidence type="ECO:0000313" key="7">
    <source>
        <dbReference type="EMBL" id="TGO27955.1"/>
    </source>
</evidence>
<evidence type="ECO:0000256" key="3">
    <source>
        <dbReference type="ARBA" id="ARBA00022490"/>
    </source>
</evidence>
<dbReference type="GO" id="GO:0005634">
    <property type="term" value="C:nucleus"/>
    <property type="evidence" value="ECO:0007669"/>
    <property type="project" value="UniProtKB-SubCell"/>
</dbReference>
<sequence length="1033" mass="112552">MARSLATQGWPLLIRNARSTSEQIANLKGLKNEIVGHALKKEMVVTMGLVEPVVRLCFNKSVPKNQDGKAHDHSYAIRPSQEEEEEEEMLRLQALQVLGSLAYGGPAFLAPLHYGSALPAILSSFCPSNNPPQTVLAALRALTNLAESAMLATSAHPITIKSLAAALFIRPHLASLTRIISQTSSSHIIQNQISLAALLIARICLQESHQQSLATSGVLDALAVKLASFVVAQGLVIPGADIIAHRDGLLEYFPQPSPSNVSFPAILEALASIVAESKLRASQLLYHPSIMAVFPSIPAGEEPVPQHSRAAWNTFNTASLGSKQGQLNAIDYLLPIIPQHPIKSAQASAFPPLGSSSSWEPPNGRGKSSSASTWGGAPDRNGSPLESQVVPDESETPMVAYLIFIMRSREGKERLMAAYLLTVLFRAGLVNKVREPTLALLVVPLLVQMLNEQSTPARSKDASHDHETLRIEWSITEMAPRILSLLITDSEHLQKATFQNKAMPKLSKLIKSAYEPVPESESAQFWSPIQSNEAGDYVEQTPSSRLGDPGQSALLVHKIKVRESVLRAIASLVPFKEEHRKSVVENGIIPYIVESLNPSPQKPSTKINDKGDKTEKKPESSDVEGKQDGYGINHVGVLIAACTATRALARSVCILRTTLIDNGVVAPIFPLLTHSDVEVQIAATAAVCNLLTDVAPMRESFMECGVLRILCEQAHSTNAKLRLNATWALKHFVCGVGNEAKRKCLEELGSGWLDHLICNDTEDEALLKENSYSTASGPDDAMDEDVEMSQFETPMNGSFPAHSNSRSSSSNRSKSLQQAEAKLAALREAELNPAKKARKDDLAVQEQGLDFIRNLISSAGSGHGGTAENTEMIDFLFNSLGQDRVFDILASKLRPKIINIPSNANRRDSNAQEKKVITPQPEIIVAVVYILVHMAASIPQHRQIVIAQTELLKLLVPHFTNKAYEVRVALCFLVSNLTWVDDSNDGPACAQRVHNLKQLGILEKIENLEHDPELDVRERAKVALWQMKAPVFS</sequence>
<evidence type="ECO:0000256" key="4">
    <source>
        <dbReference type="ARBA" id="ARBA00022737"/>
    </source>
</evidence>
<feature type="compositionally biased region" description="Basic and acidic residues" evidence="6">
    <location>
        <begin position="607"/>
        <end position="627"/>
    </location>
</feature>
<dbReference type="GO" id="GO:0005737">
    <property type="term" value="C:cytoplasm"/>
    <property type="evidence" value="ECO:0007669"/>
    <property type="project" value="UniProtKB-SubCell"/>
</dbReference>
<name>A0A4Z1FTV0_9HELO</name>
<proteinExistence type="predicted"/>
<comment type="caution">
    <text evidence="7">The sequence shown here is derived from an EMBL/GenBank/DDBJ whole genome shotgun (WGS) entry which is preliminary data.</text>
</comment>
<dbReference type="AlphaFoldDB" id="A0A4Z1FTV0"/>
<dbReference type="InterPro" id="IPR016024">
    <property type="entry name" value="ARM-type_fold"/>
</dbReference>
<dbReference type="SUPFAM" id="SSF48371">
    <property type="entry name" value="ARM repeat"/>
    <property type="match status" value="2"/>
</dbReference>
<keyword evidence="4" id="KW-0677">Repeat</keyword>
<feature type="region of interest" description="Disordered" evidence="6">
    <location>
        <begin position="347"/>
        <end position="391"/>
    </location>
</feature>
<organism evidence="7 8">
    <name type="scientific">Botrytis paeoniae</name>
    <dbReference type="NCBI Taxonomy" id="278948"/>
    <lineage>
        <taxon>Eukaryota</taxon>
        <taxon>Fungi</taxon>
        <taxon>Dikarya</taxon>
        <taxon>Ascomycota</taxon>
        <taxon>Pezizomycotina</taxon>
        <taxon>Leotiomycetes</taxon>
        <taxon>Helotiales</taxon>
        <taxon>Sclerotiniaceae</taxon>
        <taxon>Botrytis</taxon>
    </lineage>
</organism>
<dbReference type="Proteomes" id="UP000297910">
    <property type="component" value="Unassembled WGS sequence"/>
</dbReference>
<dbReference type="PANTHER" id="PTHR15651">
    <property type="entry name" value="ARMADILLO REPEAT-CONTAINING PROTEIN 8"/>
    <property type="match status" value="1"/>
</dbReference>
<dbReference type="InterPro" id="IPR038739">
    <property type="entry name" value="ARMC8/Vid28"/>
</dbReference>
<evidence type="ECO:0000313" key="8">
    <source>
        <dbReference type="Proteomes" id="UP000297910"/>
    </source>
</evidence>
<protein>
    <submittedName>
        <fullName evidence="7">Uncharacterized protein</fullName>
    </submittedName>
</protein>
<keyword evidence="3" id="KW-0963">Cytoplasm</keyword>
<evidence type="ECO:0000256" key="5">
    <source>
        <dbReference type="ARBA" id="ARBA00023242"/>
    </source>
</evidence>
<accession>A0A4Z1FTV0</accession>
<dbReference type="Gene3D" id="1.25.10.10">
    <property type="entry name" value="Leucine-rich Repeat Variant"/>
    <property type="match status" value="3"/>
</dbReference>
<gene>
    <name evidence="7" type="ORF">BPAE_0034g00350</name>
</gene>
<dbReference type="GO" id="GO:0034657">
    <property type="term" value="C:GID complex"/>
    <property type="evidence" value="ECO:0007669"/>
    <property type="project" value="TreeGrafter"/>
</dbReference>
<dbReference type="EMBL" id="PQXI01000034">
    <property type="protein sequence ID" value="TGO27955.1"/>
    <property type="molecule type" value="Genomic_DNA"/>
</dbReference>
<keyword evidence="5" id="KW-0539">Nucleus</keyword>
<feature type="compositionally biased region" description="Polar residues" evidence="6">
    <location>
        <begin position="354"/>
        <end position="373"/>
    </location>
</feature>
<dbReference type="PANTHER" id="PTHR15651:SF7">
    <property type="entry name" value="ARMADILLO REPEAT-CONTAINING PROTEIN 8"/>
    <property type="match status" value="1"/>
</dbReference>